<sequence length="255" mass="30468">MIQFIYDGTFEGLLTAVFEVYERKAEKARIVSNKIFLPDIFSEQVNICTDATKANRVWKGLQKKVSVSSLVNVYSVFLSELPEAEEILLGFFREVFASADNVEENYGSHAVLRVAQIGKQLFREKHRFEAFVRFQKLQDGIFYAYIDPDFNVIPLITAHFVRRYADQEWIIYDVRRQYGIHYDTKQVQEVYFEFEVMTKHREAPDEIQDQQEDLYQLLWKIYFKNVNIPARRNMKLHKKNVPVRYWKYLIEKKPH</sequence>
<feature type="domain" description="DUF4130" evidence="1">
    <location>
        <begin position="83"/>
        <end position="251"/>
    </location>
</feature>
<dbReference type="Proteomes" id="UP001168528">
    <property type="component" value="Unassembled WGS sequence"/>
</dbReference>
<evidence type="ECO:0000259" key="1">
    <source>
        <dbReference type="Pfam" id="PF13566"/>
    </source>
</evidence>
<dbReference type="Pfam" id="PF13566">
    <property type="entry name" value="DUF4130"/>
    <property type="match status" value="1"/>
</dbReference>
<dbReference type="EMBL" id="JAUKPO010000025">
    <property type="protein sequence ID" value="MDO1450116.1"/>
    <property type="molecule type" value="Genomic_DNA"/>
</dbReference>
<proteinExistence type="predicted"/>
<comment type="caution">
    <text evidence="2">The sequence shown here is derived from an EMBL/GenBank/DDBJ whole genome shotgun (WGS) entry which is preliminary data.</text>
</comment>
<gene>
    <name evidence="2" type="ORF">Q0590_27795</name>
</gene>
<evidence type="ECO:0000313" key="3">
    <source>
        <dbReference type="Proteomes" id="UP001168528"/>
    </source>
</evidence>
<reference evidence="2" key="1">
    <citation type="submission" date="2023-07" db="EMBL/GenBank/DDBJ databases">
        <title>The genome sequence of Rhodocytophaga aerolata KACC 12507.</title>
        <authorList>
            <person name="Zhang X."/>
        </authorList>
    </citation>
    <scope>NUCLEOTIDE SEQUENCE</scope>
    <source>
        <strain evidence="2">KACC 12507</strain>
    </source>
</reference>
<dbReference type="RefSeq" id="WP_302040919.1">
    <property type="nucleotide sequence ID" value="NZ_JAUKPO010000025.1"/>
</dbReference>
<dbReference type="InterPro" id="IPR025404">
    <property type="entry name" value="DUF4130"/>
</dbReference>
<protein>
    <submittedName>
        <fullName evidence="2">TIGR03915 family putative DNA repair protein</fullName>
    </submittedName>
</protein>
<organism evidence="2 3">
    <name type="scientific">Rhodocytophaga aerolata</name>
    <dbReference type="NCBI Taxonomy" id="455078"/>
    <lineage>
        <taxon>Bacteria</taxon>
        <taxon>Pseudomonadati</taxon>
        <taxon>Bacteroidota</taxon>
        <taxon>Cytophagia</taxon>
        <taxon>Cytophagales</taxon>
        <taxon>Rhodocytophagaceae</taxon>
        <taxon>Rhodocytophaga</taxon>
    </lineage>
</organism>
<dbReference type="InterPro" id="IPR023875">
    <property type="entry name" value="DNA_repair_put"/>
</dbReference>
<name>A0ABT8REK3_9BACT</name>
<keyword evidence="3" id="KW-1185">Reference proteome</keyword>
<accession>A0ABT8REK3</accession>
<evidence type="ECO:0000313" key="2">
    <source>
        <dbReference type="EMBL" id="MDO1450116.1"/>
    </source>
</evidence>
<dbReference type="NCBIfam" id="TIGR03915">
    <property type="entry name" value="SAM_7_link_chp"/>
    <property type="match status" value="1"/>
</dbReference>